<evidence type="ECO:0000256" key="14">
    <source>
        <dbReference type="ARBA" id="ARBA00024827"/>
    </source>
</evidence>
<keyword evidence="12" id="KW-0902">Two-component regulatory system</keyword>
<evidence type="ECO:0000256" key="12">
    <source>
        <dbReference type="ARBA" id="ARBA00023012"/>
    </source>
</evidence>
<evidence type="ECO:0000256" key="15">
    <source>
        <dbReference type="ARBA" id="ARBA00030800"/>
    </source>
</evidence>
<keyword evidence="7" id="KW-0963">Cytoplasm</keyword>
<evidence type="ECO:0000256" key="11">
    <source>
        <dbReference type="ARBA" id="ARBA00023004"/>
    </source>
</evidence>
<evidence type="ECO:0000256" key="10">
    <source>
        <dbReference type="ARBA" id="ARBA00022777"/>
    </source>
</evidence>
<sequence length="373" mass="39237">MDGDVLRDLVRRRAGLAAFVERDRAWRAAVDVVTRTFGDVAWIAELGSEDLDGGLVLRHLGGSRGSGLQGLQIPAGLGLTGKVFLQQRAEWVDDYFAASQITHTFDHHIDREGIRRLLAVPVMATGRVLGVLAVGARGDGVFGSIAADYAASVADEVSRAVAVADCARAARDAAVHAERSRMAAELHDSVGALLFSIGSGMATLVEAAGTDPILRARLRELQSHAAQASTALRDSLRALHASPTALELAVALRADCAAFADRAGIPAELVMLDDDLSLSPGRRPAVLSAVREALLNVEKHAGANGVVVTVSRHRAPERIVVAVTDDGCGISDDQPHGIGLTTTAETIERLGGRLTVTGDPDGRGTTWRIELPC</sequence>
<dbReference type="EMBL" id="BAABGT010000057">
    <property type="protein sequence ID" value="GAA4550503.1"/>
    <property type="molecule type" value="Genomic_DNA"/>
</dbReference>
<dbReference type="InterPro" id="IPR011712">
    <property type="entry name" value="Sig_transdc_His_kin_sub3_dim/P"/>
</dbReference>
<name>A0ABP8RV27_9PSEU</name>
<dbReference type="PANTHER" id="PTHR24421:SF61">
    <property type="entry name" value="OXYGEN SENSOR HISTIDINE KINASE NREB"/>
    <property type="match status" value="1"/>
</dbReference>
<dbReference type="Gene3D" id="3.30.450.40">
    <property type="match status" value="1"/>
</dbReference>
<dbReference type="InterPro" id="IPR036890">
    <property type="entry name" value="HATPase_C_sf"/>
</dbReference>
<evidence type="ECO:0000256" key="5">
    <source>
        <dbReference type="ARBA" id="ARBA00017322"/>
    </source>
</evidence>
<dbReference type="Pfam" id="PF02518">
    <property type="entry name" value="HATPase_c"/>
    <property type="match status" value="1"/>
</dbReference>
<dbReference type="RefSeq" id="WP_345420803.1">
    <property type="nucleotide sequence ID" value="NZ_BAABGT010000057.1"/>
</dbReference>
<reference evidence="18" key="1">
    <citation type="journal article" date="2019" name="Int. J. Syst. Evol. Microbiol.">
        <title>The Global Catalogue of Microorganisms (GCM) 10K type strain sequencing project: providing services to taxonomists for standard genome sequencing and annotation.</title>
        <authorList>
            <consortium name="The Broad Institute Genomics Platform"/>
            <consortium name="The Broad Institute Genome Sequencing Center for Infectious Disease"/>
            <person name="Wu L."/>
            <person name="Ma J."/>
        </authorList>
    </citation>
    <scope>NUCLEOTIDE SEQUENCE [LARGE SCALE GENOMIC DNA]</scope>
    <source>
        <strain evidence="18">JCM 17906</strain>
    </source>
</reference>
<dbReference type="PRINTS" id="PR00344">
    <property type="entry name" value="BCTRLSENSOR"/>
</dbReference>
<feature type="domain" description="Histidine kinase" evidence="16">
    <location>
        <begin position="286"/>
        <end position="373"/>
    </location>
</feature>
<evidence type="ECO:0000256" key="2">
    <source>
        <dbReference type="ARBA" id="ARBA00001966"/>
    </source>
</evidence>
<dbReference type="Pfam" id="PF13185">
    <property type="entry name" value="GAF_2"/>
    <property type="match status" value="1"/>
</dbReference>
<dbReference type="InterPro" id="IPR050482">
    <property type="entry name" value="Sensor_HK_TwoCompSys"/>
</dbReference>
<keyword evidence="13" id="KW-0411">Iron-sulfur</keyword>
<evidence type="ECO:0000256" key="7">
    <source>
        <dbReference type="ARBA" id="ARBA00022490"/>
    </source>
</evidence>
<keyword evidence="9" id="KW-0479">Metal-binding</keyword>
<dbReference type="InterPro" id="IPR003594">
    <property type="entry name" value="HATPase_dom"/>
</dbReference>
<evidence type="ECO:0000313" key="17">
    <source>
        <dbReference type="EMBL" id="GAA4550503.1"/>
    </source>
</evidence>
<dbReference type="InterPro" id="IPR004358">
    <property type="entry name" value="Sig_transdc_His_kin-like_C"/>
</dbReference>
<evidence type="ECO:0000256" key="8">
    <source>
        <dbReference type="ARBA" id="ARBA00022679"/>
    </source>
</evidence>
<dbReference type="PANTHER" id="PTHR24421">
    <property type="entry name" value="NITRATE/NITRITE SENSOR PROTEIN NARX-RELATED"/>
    <property type="match status" value="1"/>
</dbReference>
<comment type="function">
    <text evidence="14">Member of the two-component regulatory system NreB/NreC involved in the control of dissimilatory nitrate/nitrite reduction in response to oxygen. NreB functions as a direct oxygen sensor histidine kinase which is autophosphorylated, in the absence of oxygen, probably at the conserved histidine residue, and transfers its phosphate group probably to a conserved aspartate residue of NreC. NreB/NreC activates the expression of the nitrate (narGHJI) and nitrite (nir) reductase operons, as well as the putative nitrate transporter gene narT.</text>
</comment>
<dbReference type="SMART" id="SM00387">
    <property type="entry name" value="HATPase_c"/>
    <property type="match status" value="1"/>
</dbReference>
<dbReference type="InterPro" id="IPR005467">
    <property type="entry name" value="His_kinase_dom"/>
</dbReference>
<evidence type="ECO:0000256" key="1">
    <source>
        <dbReference type="ARBA" id="ARBA00000085"/>
    </source>
</evidence>
<comment type="cofactor">
    <cofactor evidence="2">
        <name>[4Fe-4S] cluster</name>
        <dbReference type="ChEBI" id="CHEBI:49883"/>
    </cofactor>
</comment>
<dbReference type="Gene3D" id="3.30.565.10">
    <property type="entry name" value="Histidine kinase-like ATPase, C-terminal domain"/>
    <property type="match status" value="1"/>
</dbReference>
<organism evidence="17 18">
    <name type="scientific">Pseudonocardia xishanensis</name>
    <dbReference type="NCBI Taxonomy" id="630995"/>
    <lineage>
        <taxon>Bacteria</taxon>
        <taxon>Bacillati</taxon>
        <taxon>Actinomycetota</taxon>
        <taxon>Actinomycetes</taxon>
        <taxon>Pseudonocardiales</taxon>
        <taxon>Pseudonocardiaceae</taxon>
        <taxon>Pseudonocardia</taxon>
    </lineage>
</organism>
<keyword evidence="10" id="KW-0418">Kinase</keyword>
<evidence type="ECO:0000259" key="16">
    <source>
        <dbReference type="PROSITE" id="PS50109"/>
    </source>
</evidence>
<evidence type="ECO:0000256" key="9">
    <source>
        <dbReference type="ARBA" id="ARBA00022723"/>
    </source>
</evidence>
<dbReference type="EC" id="2.7.13.3" evidence="4"/>
<comment type="subcellular location">
    <subcellularLocation>
        <location evidence="3">Cytoplasm</location>
    </subcellularLocation>
</comment>
<comment type="catalytic activity">
    <reaction evidence="1">
        <text>ATP + protein L-histidine = ADP + protein N-phospho-L-histidine.</text>
        <dbReference type="EC" id="2.7.13.3"/>
    </reaction>
</comment>
<keyword evidence="18" id="KW-1185">Reference proteome</keyword>
<keyword evidence="11" id="KW-0408">Iron</keyword>
<accession>A0ABP8RV27</accession>
<dbReference type="CDD" id="cd16917">
    <property type="entry name" value="HATPase_UhpB-NarQ-NarX-like"/>
    <property type="match status" value="1"/>
</dbReference>
<dbReference type="Gene3D" id="1.20.5.1930">
    <property type="match status" value="1"/>
</dbReference>
<dbReference type="SUPFAM" id="SSF55874">
    <property type="entry name" value="ATPase domain of HSP90 chaperone/DNA topoisomerase II/histidine kinase"/>
    <property type="match status" value="1"/>
</dbReference>
<dbReference type="InterPro" id="IPR003018">
    <property type="entry name" value="GAF"/>
</dbReference>
<comment type="caution">
    <text evidence="17">The sequence shown here is derived from an EMBL/GenBank/DDBJ whole genome shotgun (WGS) entry which is preliminary data.</text>
</comment>
<dbReference type="InterPro" id="IPR029016">
    <property type="entry name" value="GAF-like_dom_sf"/>
</dbReference>
<dbReference type="SUPFAM" id="SSF55781">
    <property type="entry name" value="GAF domain-like"/>
    <property type="match status" value="1"/>
</dbReference>
<evidence type="ECO:0000256" key="13">
    <source>
        <dbReference type="ARBA" id="ARBA00023014"/>
    </source>
</evidence>
<evidence type="ECO:0000313" key="18">
    <source>
        <dbReference type="Proteomes" id="UP001501598"/>
    </source>
</evidence>
<proteinExistence type="predicted"/>
<evidence type="ECO:0000256" key="6">
    <source>
        <dbReference type="ARBA" id="ARBA00022485"/>
    </source>
</evidence>
<keyword evidence="6" id="KW-0004">4Fe-4S</keyword>
<dbReference type="PROSITE" id="PS50109">
    <property type="entry name" value="HIS_KIN"/>
    <property type="match status" value="1"/>
</dbReference>
<dbReference type="Proteomes" id="UP001501598">
    <property type="component" value="Unassembled WGS sequence"/>
</dbReference>
<keyword evidence="8" id="KW-0808">Transferase</keyword>
<evidence type="ECO:0000256" key="4">
    <source>
        <dbReference type="ARBA" id="ARBA00012438"/>
    </source>
</evidence>
<dbReference type="SMART" id="SM00065">
    <property type="entry name" value="GAF"/>
    <property type="match status" value="1"/>
</dbReference>
<gene>
    <name evidence="17" type="ORF">GCM10023175_40770</name>
</gene>
<evidence type="ECO:0000256" key="3">
    <source>
        <dbReference type="ARBA" id="ARBA00004496"/>
    </source>
</evidence>
<dbReference type="Pfam" id="PF07730">
    <property type="entry name" value="HisKA_3"/>
    <property type="match status" value="1"/>
</dbReference>
<protein>
    <recommendedName>
        <fullName evidence="5">Oxygen sensor histidine kinase NreB</fullName>
        <ecNumber evidence="4">2.7.13.3</ecNumber>
    </recommendedName>
    <alternativeName>
        <fullName evidence="15">Nitrogen regulation protein B</fullName>
    </alternativeName>
</protein>